<reference evidence="3 4" key="1">
    <citation type="submission" date="2015-03" db="EMBL/GenBank/DDBJ databases">
        <title>RNA-seq based gene annotation and comparative genomics of four Zymoseptoria species reveal species-specific pathogenicity related genes and transposable element activity.</title>
        <authorList>
            <person name="Grandaubert J."/>
            <person name="Bhattacharyya A."/>
            <person name="Stukenbrock E.H."/>
        </authorList>
    </citation>
    <scope>NUCLEOTIDE SEQUENCE [LARGE SCALE GENOMIC DNA]</scope>
    <source>
        <strain evidence="3 4">Zb18110</strain>
    </source>
</reference>
<name>A0A0F4GSI2_9PEZI</name>
<dbReference type="AlphaFoldDB" id="A0A0F4GSI2"/>
<feature type="chain" id="PRO_5002469069" evidence="2">
    <location>
        <begin position="21"/>
        <end position="565"/>
    </location>
</feature>
<protein>
    <submittedName>
        <fullName evidence="3">Phosphoglycerate mutase-like protein</fullName>
    </submittedName>
</protein>
<dbReference type="PANTHER" id="PTHR20963">
    <property type="entry name" value="MULTIPLE INOSITOL POLYPHOSPHATE PHOSPHATASE-RELATED"/>
    <property type="match status" value="1"/>
</dbReference>
<keyword evidence="1" id="KW-0378">Hydrolase</keyword>
<organism evidence="3 4">
    <name type="scientific">Zymoseptoria brevis</name>
    <dbReference type="NCBI Taxonomy" id="1047168"/>
    <lineage>
        <taxon>Eukaryota</taxon>
        <taxon>Fungi</taxon>
        <taxon>Dikarya</taxon>
        <taxon>Ascomycota</taxon>
        <taxon>Pezizomycotina</taxon>
        <taxon>Dothideomycetes</taxon>
        <taxon>Dothideomycetidae</taxon>
        <taxon>Mycosphaerellales</taxon>
        <taxon>Mycosphaerellaceae</taxon>
        <taxon>Zymoseptoria</taxon>
    </lineage>
</organism>
<dbReference type="PANTHER" id="PTHR20963:SF43">
    <property type="entry name" value="PUTATIVE (AFU_ORTHOLOGUE AFUA_7G01240)-RELATED"/>
    <property type="match status" value="1"/>
</dbReference>
<keyword evidence="4" id="KW-1185">Reference proteome</keyword>
<dbReference type="SUPFAM" id="SSF53254">
    <property type="entry name" value="Phosphoglycerate mutase-like"/>
    <property type="match status" value="1"/>
</dbReference>
<proteinExistence type="predicted"/>
<gene>
    <name evidence="3" type="ORF">TI39_contig332g00017</name>
</gene>
<dbReference type="CDD" id="cd07061">
    <property type="entry name" value="HP_HAP_like"/>
    <property type="match status" value="1"/>
</dbReference>
<evidence type="ECO:0000256" key="1">
    <source>
        <dbReference type="ARBA" id="ARBA00022801"/>
    </source>
</evidence>
<sequence>MLAFTTLLLELAGLSALAAASSDSSCGHAQLVKDFDIIKQYLGQISPYHDNADDVFGVKHVGLPDGCQVEQVHTLQRHAERFPTGAFDDGSNNANFAAKLKNFTEAHSESQFTGPLCFLNSYRYDLASGYLTGRGASTEVMSGVSFWNTYGRILYNATAGQVQYDSSFTNGTSRPKPVLRTTGQSRIENSQISWSLGFFGPSFNEVADPALTSFANGSLFDVVVIPEGGVENNTLASYDSCYRDLLDDVSYLGDRLMFLQYVPLYIENATARINKYAPSGFQFNNNDTYAMQSICAYEHAYIGMSDLCNLFTLEEWQGFEQTLDIEYYYDYAWGNPTGRAQGLGYQQELLARLKKEYITSSNSSVNSTITNKADDFPLGRPFYADFSHDDIIVSALTSMSVDYFKDAPNITQFPPDIDRHFVLSRMTPFGARLITEVVGCSQSDPAAVEDHRTYYYPDQYGYDAANATHKFIRMRLNNGIVPLDTIRGGECQGRTDGLCAMEDFLSSQDEAMKLANYDFACFANYTIANASIPYDYDGTVNNNTEGITVNPGMITAEYISELFGY</sequence>
<dbReference type="OrthoDB" id="6509975at2759"/>
<dbReference type="GO" id="GO:0003993">
    <property type="term" value="F:acid phosphatase activity"/>
    <property type="evidence" value="ECO:0007669"/>
    <property type="project" value="TreeGrafter"/>
</dbReference>
<dbReference type="InterPro" id="IPR029033">
    <property type="entry name" value="His_PPase_superfam"/>
</dbReference>
<dbReference type="STRING" id="1047168.A0A0F4GSI2"/>
<dbReference type="InterPro" id="IPR000560">
    <property type="entry name" value="His_Pase_clade-2"/>
</dbReference>
<keyword evidence="2" id="KW-0732">Signal</keyword>
<evidence type="ECO:0000256" key="2">
    <source>
        <dbReference type="SAM" id="SignalP"/>
    </source>
</evidence>
<accession>A0A0F4GSI2</accession>
<dbReference type="Proteomes" id="UP000033647">
    <property type="component" value="Unassembled WGS sequence"/>
</dbReference>
<dbReference type="EMBL" id="LAFY01000324">
    <property type="protein sequence ID" value="KJY00382.1"/>
    <property type="molecule type" value="Genomic_DNA"/>
</dbReference>
<comment type="caution">
    <text evidence="3">The sequence shown here is derived from an EMBL/GenBank/DDBJ whole genome shotgun (WGS) entry which is preliminary data.</text>
</comment>
<dbReference type="Gene3D" id="3.40.50.1240">
    <property type="entry name" value="Phosphoglycerate mutase-like"/>
    <property type="match status" value="1"/>
</dbReference>
<evidence type="ECO:0000313" key="4">
    <source>
        <dbReference type="Proteomes" id="UP000033647"/>
    </source>
</evidence>
<feature type="signal peptide" evidence="2">
    <location>
        <begin position="1"/>
        <end position="20"/>
    </location>
</feature>
<dbReference type="Pfam" id="PF00328">
    <property type="entry name" value="His_Phos_2"/>
    <property type="match status" value="1"/>
</dbReference>
<evidence type="ECO:0000313" key="3">
    <source>
        <dbReference type="EMBL" id="KJY00382.1"/>
    </source>
</evidence>